<reference evidence="1 2" key="1">
    <citation type="submission" date="2019-07" db="EMBL/GenBank/DDBJ databases">
        <title>New species of Amycolatopsis and Streptomyces.</title>
        <authorList>
            <person name="Duangmal K."/>
            <person name="Teo W.F.A."/>
            <person name="Lipun K."/>
        </authorList>
    </citation>
    <scope>NUCLEOTIDE SEQUENCE [LARGE SCALE GENOMIC DNA]</scope>
    <source>
        <strain evidence="1 2">NBRC 106415</strain>
    </source>
</reference>
<dbReference type="EMBL" id="VJZC01000481">
    <property type="protein sequence ID" value="MPY62912.1"/>
    <property type="molecule type" value="Genomic_DNA"/>
</dbReference>
<dbReference type="PANTHER" id="PTHR36221">
    <property type="entry name" value="DUF742 DOMAIN-CONTAINING PROTEIN"/>
    <property type="match status" value="1"/>
</dbReference>
<dbReference type="OrthoDB" id="4274007at2"/>
<keyword evidence="2" id="KW-1185">Reference proteome</keyword>
<name>A0A5N8XU47_9ACTN</name>
<gene>
    <name evidence="1" type="ORF">FNH08_38900</name>
</gene>
<accession>A0A5N8XU47</accession>
<comment type="caution">
    <text evidence="1">The sequence shown here is derived from an EMBL/GenBank/DDBJ whole genome shotgun (WGS) entry which is preliminary data.</text>
</comment>
<sequence>MPDEPDEMFLDEEAGRLVRPFTVSNGRTRPSTHFDMLTLVMSTGVRPTADLGPDHDHVLSLCSTPVSVVELAALMKLPVAVTKVLLSDLVQQEALTARAPRVIEAATAANRETLEAVLDGLRARL</sequence>
<dbReference type="Pfam" id="PF05331">
    <property type="entry name" value="DUF742"/>
    <property type="match status" value="1"/>
</dbReference>
<dbReference type="Proteomes" id="UP000400924">
    <property type="component" value="Unassembled WGS sequence"/>
</dbReference>
<organism evidence="1 2">
    <name type="scientific">Streptomyces spongiae</name>
    <dbReference type="NCBI Taxonomy" id="565072"/>
    <lineage>
        <taxon>Bacteria</taxon>
        <taxon>Bacillati</taxon>
        <taxon>Actinomycetota</taxon>
        <taxon>Actinomycetes</taxon>
        <taxon>Kitasatosporales</taxon>
        <taxon>Streptomycetaceae</taxon>
        <taxon>Streptomyces</taxon>
    </lineage>
</organism>
<evidence type="ECO:0000313" key="1">
    <source>
        <dbReference type="EMBL" id="MPY62912.1"/>
    </source>
</evidence>
<proteinExistence type="predicted"/>
<dbReference type="AlphaFoldDB" id="A0A5N8XU47"/>
<dbReference type="PANTHER" id="PTHR36221:SF1">
    <property type="entry name" value="DUF742 DOMAIN-CONTAINING PROTEIN"/>
    <property type="match status" value="1"/>
</dbReference>
<dbReference type="InterPro" id="IPR007995">
    <property type="entry name" value="DUF742"/>
</dbReference>
<evidence type="ECO:0000313" key="2">
    <source>
        <dbReference type="Proteomes" id="UP000400924"/>
    </source>
</evidence>
<dbReference type="RefSeq" id="WP_152776242.1">
    <property type="nucleotide sequence ID" value="NZ_VJZC01000481.1"/>
</dbReference>
<protein>
    <submittedName>
        <fullName evidence="1">DUF742 domain-containing protein</fullName>
    </submittedName>
</protein>